<proteinExistence type="predicted"/>
<sequence>MVNFEIGIRKSDWTCVSPGLDDYAITSLARPGCVLVNISFCLTAGPQQACNWPLGRSTARSFLVSSMFILQYVSGTKSGV</sequence>
<evidence type="ECO:0000313" key="1">
    <source>
        <dbReference type="EMBL" id="KIL70332.1"/>
    </source>
</evidence>
<dbReference type="EMBL" id="KN818224">
    <property type="protein sequence ID" value="KIL70332.1"/>
    <property type="molecule type" value="Genomic_DNA"/>
</dbReference>
<accession>A0A0C2X7L2</accession>
<protein>
    <submittedName>
        <fullName evidence="1">Uncharacterized protein</fullName>
    </submittedName>
</protein>
<name>A0A0C2X7L2_AMAMK</name>
<keyword evidence="2" id="KW-1185">Reference proteome</keyword>
<gene>
    <name evidence="1" type="ORF">M378DRAFT_156441</name>
</gene>
<organism evidence="1 2">
    <name type="scientific">Amanita muscaria (strain Koide BX008)</name>
    <dbReference type="NCBI Taxonomy" id="946122"/>
    <lineage>
        <taxon>Eukaryota</taxon>
        <taxon>Fungi</taxon>
        <taxon>Dikarya</taxon>
        <taxon>Basidiomycota</taxon>
        <taxon>Agaricomycotina</taxon>
        <taxon>Agaricomycetes</taxon>
        <taxon>Agaricomycetidae</taxon>
        <taxon>Agaricales</taxon>
        <taxon>Pluteineae</taxon>
        <taxon>Amanitaceae</taxon>
        <taxon>Amanita</taxon>
    </lineage>
</organism>
<dbReference type="InParanoid" id="A0A0C2X7L2"/>
<dbReference type="Proteomes" id="UP000054549">
    <property type="component" value="Unassembled WGS sequence"/>
</dbReference>
<dbReference type="HOGENOM" id="CLU_2589224_0_0_1"/>
<dbReference type="AlphaFoldDB" id="A0A0C2X7L2"/>
<reference evidence="1 2" key="1">
    <citation type="submission" date="2014-04" db="EMBL/GenBank/DDBJ databases">
        <title>Evolutionary Origins and Diversification of the Mycorrhizal Mutualists.</title>
        <authorList>
            <consortium name="DOE Joint Genome Institute"/>
            <consortium name="Mycorrhizal Genomics Consortium"/>
            <person name="Kohler A."/>
            <person name="Kuo A."/>
            <person name="Nagy L.G."/>
            <person name="Floudas D."/>
            <person name="Copeland A."/>
            <person name="Barry K.W."/>
            <person name="Cichocki N."/>
            <person name="Veneault-Fourrey C."/>
            <person name="LaButti K."/>
            <person name="Lindquist E.A."/>
            <person name="Lipzen A."/>
            <person name="Lundell T."/>
            <person name="Morin E."/>
            <person name="Murat C."/>
            <person name="Riley R."/>
            <person name="Ohm R."/>
            <person name="Sun H."/>
            <person name="Tunlid A."/>
            <person name="Henrissat B."/>
            <person name="Grigoriev I.V."/>
            <person name="Hibbett D.S."/>
            <person name="Martin F."/>
        </authorList>
    </citation>
    <scope>NUCLEOTIDE SEQUENCE [LARGE SCALE GENOMIC DNA]</scope>
    <source>
        <strain evidence="1 2">Koide BX008</strain>
    </source>
</reference>
<evidence type="ECO:0000313" key="2">
    <source>
        <dbReference type="Proteomes" id="UP000054549"/>
    </source>
</evidence>